<keyword evidence="1" id="KW-0472">Membrane</keyword>
<dbReference type="OrthoDB" id="270970at2759"/>
<keyword evidence="4" id="KW-1185">Reference proteome</keyword>
<gene>
    <name evidence="3" type="ORF">PHJA_000488100</name>
</gene>
<sequence length="201" mass="22382">MDYRTLEITLQYAKDLNNVNLITKMDVYAVVSIAGGDKSSKQKTKTPVDHDGNTNPTWNFPMKFTVDEAALQMNRLTLDFKLICERALGDKDIGEVHVPIKELLDTPAKATGADGKQFVSYQVRKPSGKPKGQLHFSYQFGEKVVGPAAAPLLYSEISNFIFLVQKKKSPEKFSGGRTAAARWGWPAGGGGVLFIIYYYYY</sequence>
<evidence type="ECO:0000313" key="4">
    <source>
        <dbReference type="Proteomes" id="UP000653305"/>
    </source>
</evidence>
<dbReference type="AlphaFoldDB" id="A0A830B8M7"/>
<dbReference type="PROSITE" id="PS50004">
    <property type="entry name" value="C2"/>
    <property type="match status" value="1"/>
</dbReference>
<dbReference type="GO" id="GO:0006952">
    <property type="term" value="P:defense response"/>
    <property type="evidence" value="ECO:0007669"/>
    <property type="project" value="InterPro"/>
</dbReference>
<reference evidence="3" key="1">
    <citation type="submission" date="2020-07" db="EMBL/GenBank/DDBJ databases">
        <title>Ethylene signaling mediates host invasion by parasitic plants.</title>
        <authorList>
            <person name="Yoshida S."/>
        </authorList>
    </citation>
    <scope>NUCLEOTIDE SEQUENCE</scope>
    <source>
        <strain evidence="3">Okayama</strain>
    </source>
</reference>
<comment type="caution">
    <text evidence="3">The sequence shown here is derived from an EMBL/GenBank/DDBJ whole genome shotgun (WGS) entry which is preliminary data.</text>
</comment>
<organism evidence="3 4">
    <name type="scientific">Phtheirospermum japonicum</name>
    <dbReference type="NCBI Taxonomy" id="374723"/>
    <lineage>
        <taxon>Eukaryota</taxon>
        <taxon>Viridiplantae</taxon>
        <taxon>Streptophyta</taxon>
        <taxon>Embryophyta</taxon>
        <taxon>Tracheophyta</taxon>
        <taxon>Spermatophyta</taxon>
        <taxon>Magnoliopsida</taxon>
        <taxon>eudicotyledons</taxon>
        <taxon>Gunneridae</taxon>
        <taxon>Pentapetalae</taxon>
        <taxon>asterids</taxon>
        <taxon>lamiids</taxon>
        <taxon>Lamiales</taxon>
        <taxon>Orobanchaceae</taxon>
        <taxon>Orobanchaceae incertae sedis</taxon>
        <taxon>Phtheirospermum</taxon>
    </lineage>
</organism>
<dbReference type="EMBL" id="BMAC01000063">
    <property type="protein sequence ID" value="GFP83447.1"/>
    <property type="molecule type" value="Genomic_DNA"/>
</dbReference>
<dbReference type="Gene3D" id="2.60.40.150">
    <property type="entry name" value="C2 domain"/>
    <property type="match status" value="1"/>
</dbReference>
<dbReference type="Proteomes" id="UP000653305">
    <property type="component" value="Unassembled WGS sequence"/>
</dbReference>
<evidence type="ECO:0000313" key="3">
    <source>
        <dbReference type="EMBL" id="GFP83447.1"/>
    </source>
</evidence>
<keyword evidence="1" id="KW-0812">Transmembrane</keyword>
<dbReference type="CDD" id="cd04051">
    <property type="entry name" value="C2_SRC2_like"/>
    <property type="match status" value="1"/>
</dbReference>
<dbReference type="SMART" id="SM00239">
    <property type="entry name" value="C2"/>
    <property type="match status" value="1"/>
</dbReference>
<proteinExistence type="predicted"/>
<dbReference type="InterPro" id="IPR000008">
    <property type="entry name" value="C2_dom"/>
</dbReference>
<accession>A0A830B8M7</accession>
<evidence type="ECO:0000259" key="2">
    <source>
        <dbReference type="PROSITE" id="PS50004"/>
    </source>
</evidence>
<keyword evidence="1" id="KW-1133">Transmembrane helix</keyword>
<protein>
    <recommendedName>
        <fullName evidence="2">C2 domain-containing protein</fullName>
    </recommendedName>
</protein>
<feature type="transmembrane region" description="Helical" evidence="1">
    <location>
        <begin position="183"/>
        <end position="200"/>
    </location>
</feature>
<evidence type="ECO:0000256" key="1">
    <source>
        <dbReference type="SAM" id="Phobius"/>
    </source>
</evidence>
<dbReference type="InterPro" id="IPR035892">
    <property type="entry name" value="C2_domain_sf"/>
</dbReference>
<dbReference type="PANTHER" id="PTHR32246">
    <property type="entry name" value="INGRESSION PROTEIN FIC1"/>
    <property type="match status" value="1"/>
</dbReference>
<dbReference type="SUPFAM" id="SSF49562">
    <property type="entry name" value="C2 domain (Calcium/lipid-binding domain, CaLB)"/>
    <property type="match status" value="1"/>
</dbReference>
<feature type="domain" description="C2" evidence="2">
    <location>
        <begin position="1"/>
        <end position="114"/>
    </location>
</feature>
<dbReference type="Pfam" id="PF00168">
    <property type="entry name" value="C2"/>
    <property type="match status" value="1"/>
</dbReference>
<dbReference type="InterPro" id="IPR044750">
    <property type="entry name" value="C2_SRC2/BAP"/>
</dbReference>
<dbReference type="PANTHER" id="PTHR32246:SF173">
    <property type="entry name" value="C2 DOMAIN-CONTAINING PROTEIN"/>
    <property type="match status" value="1"/>
</dbReference>
<name>A0A830B8M7_9LAMI</name>